<evidence type="ECO:0000313" key="1">
    <source>
        <dbReference type="EMBL" id="GAA6500159.1"/>
    </source>
</evidence>
<sequence length="53" mass="5728">MLFGPDCLVLFLRTSAHLTAIPGSAISKMQDADILTSGTVEVTFETGEQEEKK</sequence>
<name>A0ABQ0BUE7_9FIRM</name>
<dbReference type="Proteomes" id="UP001600941">
    <property type="component" value="Unassembled WGS sequence"/>
</dbReference>
<reference evidence="1 2" key="1">
    <citation type="submission" date="2024-04" db="EMBL/GenBank/DDBJ databases">
        <title>Defined microbial consortia suppress multidrug-resistant proinflammatory Enterobacteriaceae via ecological control.</title>
        <authorList>
            <person name="Furuichi M."/>
            <person name="Kawaguchi T."/>
            <person name="Pust M."/>
            <person name="Yasuma K."/>
            <person name="Plichta D."/>
            <person name="Hasegawa N."/>
            <person name="Ohya T."/>
            <person name="Bhattarai S."/>
            <person name="Sasajima S."/>
            <person name="Aoto Y."/>
            <person name="Tuganbaev T."/>
            <person name="Yaginuma M."/>
            <person name="Ueda M."/>
            <person name="Okahashi N."/>
            <person name="Amafuji K."/>
            <person name="Kiridooshi Y."/>
            <person name="Sugita K."/>
            <person name="Strazar M."/>
            <person name="Skelly A."/>
            <person name="Suda W."/>
            <person name="Hattori M."/>
            <person name="Nakamoto N."/>
            <person name="Caballero S."/>
            <person name="Norman J."/>
            <person name="Olle B."/>
            <person name="Tanoue T."/>
            <person name="Arita M."/>
            <person name="Bucci V."/>
            <person name="Atarashi K."/>
            <person name="Xavier R."/>
            <person name="Honda K."/>
        </authorList>
    </citation>
    <scope>NUCLEOTIDE SEQUENCE [LARGE SCALE GENOMIC DNA]</scope>
    <source>
        <strain evidence="2">k34-0107-D12</strain>
    </source>
</reference>
<proteinExistence type="predicted"/>
<protein>
    <submittedName>
        <fullName evidence="1">Uncharacterized protein</fullName>
    </submittedName>
</protein>
<dbReference type="EMBL" id="BAABZQ010000001">
    <property type="protein sequence ID" value="GAA6500159.1"/>
    <property type="molecule type" value="Genomic_DNA"/>
</dbReference>
<evidence type="ECO:0000313" key="2">
    <source>
        <dbReference type="Proteomes" id="UP001600941"/>
    </source>
</evidence>
<keyword evidence="2" id="KW-1185">Reference proteome</keyword>
<organism evidence="1 2">
    <name type="scientific">Blautia parvula</name>
    <dbReference type="NCBI Taxonomy" id="2877527"/>
    <lineage>
        <taxon>Bacteria</taxon>
        <taxon>Bacillati</taxon>
        <taxon>Bacillota</taxon>
        <taxon>Clostridia</taxon>
        <taxon>Lachnospirales</taxon>
        <taxon>Lachnospiraceae</taxon>
        <taxon>Blautia</taxon>
    </lineage>
</organism>
<comment type="caution">
    <text evidence="1">The sequence shown here is derived from an EMBL/GenBank/DDBJ whole genome shotgun (WGS) entry which is preliminary data.</text>
</comment>
<accession>A0ABQ0BUE7</accession>
<gene>
    <name evidence="1" type="ORF">K340107D12_29750</name>
</gene>